<keyword evidence="7" id="KW-0119">Carbohydrate metabolism</keyword>
<keyword evidence="9" id="KW-0624">Polysaccharide degradation</keyword>
<dbReference type="SUPFAM" id="SSF51445">
    <property type="entry name" value="(Trans)glycosidases"/>
    <property type="match status" value="1"/>
</dbReference>
<keyword evidence="8 10" id="KW-0326">Glycosidase</keyword>
<dbReference type="SUPFAM" id="SSF54556">
    <property type="entry name" value="Chitinase insertion domain"/>
    <property type="match status" value="1"/>
</dbReference>
<dbReference type="GO" id="GO:0005576">
    <property type="term" value="C:extracellular region"/>
    <property type="evidence" value="ECO:0007669"/>
    <property type="project" value="UniProtKB-SubCell"/>
</dbReference>
<dbReference type="AlphaFoldDB" id="A0A0M9VNK5"/>
<dbReference type="InterPro" id="IPR029070">
    <property type="entry name" value="Chitinase_insertion_sf"/>
</dbReference>
<dbReference type="GO" id="GO:0008061">
    <property type="term" value="F:chitin binding"/>
    <property type="evidence" value="ECO:0007669"/>
    <property type="project" value="InterPro"/>
</dbReference>
<dbReference type="OrthoDB" id="76388at2759"/>
<dbReference type="Proteomes" id="UP000037751">
    <property type="component" value="Unassembled WGS sequence"/>
</dbReference>
<dbReference type="GO" id="GO:0006032">
    <property type="term" value="P:chitin catabolic process"/>
    <property type="evidence" value="ECO:0007669"/>
    <property type="project" value="UniProtKB-KW"/>
</dbReference>
<dbReference type="GO" id="GO:0000272">
    <property type="term" value="P:polysaccharide catabolic process"/>
    <property type="evidence" value="ECO:0007669"/>
    <property type="project" value="UniProtKB-KW"/>
</dbReference>
<evidence type="ECO:0000256" key="4">
    <source>
        <dbReference type="ARBA" id="ARBA00022525"/>
    </source>
</evidence>
<evidence type="ECO:0000256" key="3">
    <source>
        <dbReference type="ARBA" id="ARBA00012729"/>
    </source>
</evidence>
<accession>A0A0M9VNK5</accession>
<dbReference type="CDD" id="cd06548">
    <property type="entry name" value="GH18_chitinase"/>
    <property type="match status" value="1"/>
</dbReference>
<organism evidence="14 15">
    <name type="scientific">Malassezia pachydermatis</name>
    <dbReference type="NCBI Taxonomy" id="77020"/>
    <lineage>
        <taxon>Eukaryota</taxon>
        <taxon>Fungi</taxon>
        <taxon>Dikarya</taxon>
        <taxon>Basidiomycota</taxon>
        <taxon>Ustilaginomycotina</taxon>
        <taxon>Malasseziomycetes</taxon>
        <taxon>Malasseziales</taxon>
        <taxon>Malasseziaceae</taxon>
        <taxon>Malassezia</taxon>
    </lineage>
</organism>
<dbReference type="EMBL" id="LGAV01000007">
    <property type="protein sequence ID" value="KOS13232.1"/>
    <property type="molecule type" value="Genomic_DNA"/>
</dbReference>
<evidence type="ECO:0000256" key="6">
    <source>
        <dbReference type="ARBA" id="ARBA00023024"/>
    </source>
</evidence>
<evidence type="ECO:0000256" key="1">
    <source>
        <dbReference type="ARBA" id="ARBA00000822"/>
    </source>
</evidence>
<dbReference type="FunFam" id="3.20.20.80:FF:000075">
    <property type="entry name" value="Sporulation-specific chitinase"/>
    <property type="match status" value="1"/>
</dbReference>
<name>A0A0M9VNK5_9BASI</name>
<keyword evidence="6" id="KW-0146">Chitin degradation</keyword>
<evidence type="ECO:0000256" key="7">
    <source>
        <dbReference type="ARBA" id="ARBA00023277"/>
    </source>
</evidence>
<keyword evidence="4" id="KW-0964">Secreted</keyword>
<dbReference type="GeneID" id="28728038"/>
<dbReference type="RefSeq" id="XP_017990864.1">
    <property type="nucleotide sequence ID" value="XM_018136163.1"/>
</dbReference>
<feature type="region of interest" description="Disordered" evidence="12">
    <location>
        <begin position="378"/>
        <end position="397"/>
    </location>
</feature>
<evidence type="ECO:0000256" key="11">
    <source>
        <dbReference type="RuleBase" id="RU004453"/>
    </source>
</evidence>
<evidence type="ECO:0000256" key="5">
    <source>
        <dbReference type="ARBA" id="ARBA00022801"/>
    </source>
</evidence>
<dbReference type="InterPro" id="IPR011583">
    <property type="entry name" value="Chitinase_II/V-like_cat"/>
</dbReference>
<dbReference type="VEuPathDB" id="FungiDB:Malapachy_1660"/>
<dbReference type="PROSITE" id="PS01095">
    <property type="entry name" value="GH18_1"/>
    <property type="match status" value="1"/>
</dbReference>
<feature type="domain" description="GH18" evidence="13">
    <location>
        <begin position="23"/>
        <end position="377"/>
    </location>
</feature>
<comment type="catalytic activity">
    <reaction evidence="1">
        <text>Random endo-hydrolysis of N-acetyl-beta-D-glucosaminide (1-&gt;4)-beta-linkages in chitin and chitodextrins.</text>
        <dbReference type="EC" id="3.2.1.14"/>
    </reaction>
</comment>
<evidence type="ECO:0000256" key="12">
    <source>
        <dbReference type="SAM" id="MobiDB-lite"/>
    </source>
</evidence>
<dbReference type="SMART" id="SM00636">
    <property type="entry name" value="Glyco_18"/>
    <property type="match status" value="1"/>
</dbReference>
<dbReference type="PANTHER" id="PTHR11177:SF317">
    <property type="entry name" value="CHITINASE 12-RELATED"/>
    <property type="match status" value="1"/>
</dbReference>
<gene>
    <name evidence="14" type="ORF">Malapachy_1660</name>
</gene>
<dbReference type="Gene3D" id="3.20.20.80">
    <property type="entry name" value="Glycosidases"/>
    <property type="match status" value="1"/>
</dbReference>
<evidence type="ECO:0000259" key="13">
    <source>
        <dbReference type="PROSITE" id="PS51910"/>
    </source>
</evidence>
<dbReference type="PROSITE" id="PS51910">
    <property type="entry name" value="GH18_2"/>
    <property type="match status" value="1"/>
</dbReference>
<dbReference type="InterPro" id="IPR001579">
    <property type="entry name" value="Glyco_hydro_18_chit_AS"/>
</dbReference>
<evidence type="ECO:0000313" key="15">
    <source>
        <dbReference type="Proteomes" id="UP000037751"/>
    </source>
</evidence>
<protein>
    <recommendedName>
        <fullName evidence="3">chitinase</fullName>
        <ecNumber evidence="3">3.2.1.14</ecNumber>
    </recommendedName>
</protein>
<dbReference type="Pfam" id="PF00704">
    <property type="entry name" value="Glyco_hydro_18"/>
    <property type="match status" value="1"/>
</dbReference>
<evidence type="ECO:0000256" key="8">
    <source>
        <dbReference type="ARBA" id="ARBA00023295"/>
    </source>
</evidence>
<reference evidence="14 15" key="1">
    <citation type="submission" date="2015-07" db="EMBL/GenBank/DDBJ databases">
        <title>Draft Genome Sequence of Malassezia furfur CBS1878 and Malassezia pachydermatis CBS1879.</title>
        <authorList>
            <person name="Triana S."/>
            <person name="Ohm R."/>
            <person name="Gonzalez A."/>
            <person name="DeCock H."/>
            <person name="Restrepo S."/>
            <person name="Celis A."/>
        </authorList>
    </citation>
    <scope>NUCLEOTIDE SEQUENCE [LARGE SCALE GENOMIC DNA]</scope>
    <source>
        <strain evidence="14 15">CBS 1879</strain>
    </source>
</reference>
<dbReference type="PANTHER" id="PTHR11177">
    <property type="entry name" value="CHITINASE"/>
    <property type="match status" value="1"/>
</dbReference>
<evidence type="ECO:0000256" key="10">
    <source>
        <dbReference type="RuleBase" id="RU000489"/>
    </source>
</evidence>
<evidence type="ECO:0000313" key="14">
    <source>
        <dbReference type="EMBL" id="KOS13232.1"/>
    </source>
</evidence>
<proteinExistence type="inferred from homology"/>
<evidence type="ECO:0000256" key="2">
    <source>
        <dbReference type="ARBA" id="ARBA00004613"/>
    </source>
</evidence>
<keyword evidence="5 10" id="KW-0378">Hydrolase</keyword>
<feature type="compositionally biased region" description="Polar residues" evidence="12">
    <location>
        <begin position="378"/>
        <end position="387"/>
    </location>
</feature>
<evidence type="ECO:0000256" key="9">
    <source>
        <dbReference type="ARBA" id="ARBA00023326"/>
    </source>
</evidence>
<keyword evidence="15" id="KW-1185">Reference proteome</keyword>
<dbReference type="Gene3D" id="3.10.50.10">
    <property type="match status" value="1"/>
</dbReference>
<dbReference type="InterPro" id="IPR050314">
    <property type="entry name" value="Glycosyl_Hydrlase_18"/>
</dbReference>
<dbReference type="EC" id="3.2.1.14" evidence="3"/>
<dbReference type="InterPro" id="IPR017853">
    <property type="entry name" value="GH"/>
</dbReference>
<dbReference type="STRING" id="77020.A0A0M9VNK5"/>
<comment type="subcellular location">
    <subcellularLocation>
        <location evidence="2">Secreted</location>
    </subcellularLocation>
</comment>
<dbReference type="InterPro" id="IPR001223">
    <property type="entry name" value="Glyco_hydro18_cat"/>
</dbReference>
<sequence length="397" mass="44759">MPFHLPFSFRKGGSKPVGNEHGYAMVGYFPNWSIYQKGYKPHHVPIEQLSHVLYAFANVNPDDGTVYLSDPWADEQIQYEGDDAHQGHALYGNLHQFLRFKKQHRHLKLLLSVGGWSYSANFRGMQSAEKRLNFAQSCVKILANYGLDGIDIDWEYPSTRVEAEAYVKLLDVVRKDLDMYGERATPDAPHYLLTVAAPCSPQQYELLDLAGMDRFLDFWNLMAYDFSGSWDQVANHQANLYGGAISVSKAVDDYQRAGVPSNKLVLGIPLYGRGFDGTKGPGQPYQKVSDVEGGVFLYKALPLHGAEEQFSEREGASWSYNGHQFISYDSPQATKAKAAFIQQKQLRGAMFWEMSGDHPTSHERSLIRCMASELHTLDSSPNHTSYPESVFDNVRHS</sequence>
<dbReference type="GO" id="GO:0008843">
    <property type="term" value="F:endochitinase activity"/>
    <property type="evidence" value="ECO:0007669"/>
    <property type="project" value="UniProtKB-EC"/>
</dbReference>
<comment type="similarity">
    <text evidence="11">Belongs to the glycosyl hydrolase 18 family.</text>
</comment>
<comment type="caution">
    <text evidence="14">The sequence shown here is derived from an EMBL/GenBank/DDBJ whole genome shotgun (WGS) entry which is preliminary data.</text>
</comment>